<feature type="domain" description="Peptidase M12A" evidence="2">
    <location>
        <begin position="68"/>
        <end position="258"/>
    </location>
</feature>
<evidence type="ECO:0000256" key="1">
    <source>
        <dbReference type="SAM" id="SignalP"/>
    </source>
</evidence>
<accession>A0AAD4MZ65</accession>
<evidence type="ECO:0000259" key="2">
    <source>
        <dbReference type="Pfam" id="PF01400"/>
    </source>
</evidence>
<feature type="signal peptide" evidence="1">
    <location>
        <begin position="1"/>
        <end position="20"/>
    </location>
</feature>
<dbReference type="SUPFAM" id="SSF55486">
    <property type="entry name" value="Metalloproteases ('zincins'), catalytic domain"/>
    <property type="match status" value="1"/>
</dbReference>
<dbReference type="Pfam" id="PF01400">
    <property type="entry name" value="Astacin"/>
    <property type="match status" value="1"/>
</dbReference>
<protein>
    <submittedName>
        <fullName evidence="3">Astacin (Peptidase family m12A) domain-containing protein</fullName>
    </submittedName>
</protein>
<dbReference type="EMBL" id="JAKKPZ010000051">
    <property type="protein sequence ID" value="KAI1706025.1"/>
    <property type="molecule type" value="Genomic_DNA"/>
</dbReference>
<reference evidence="3" key="1">
    <citation type="submission" date="2022-01" db="EMBL/GenBank/DDBJ databases">
        <title>Genome Sequence Resource for Two Populations of Ditylenchus destructor, the Migratory Endoparasitic Phytonematode.</title>
        <authorList>
            <person name="Zhang H."/>
            <person name="Lin R."/>
            <person name="Xie B."/>
        </authorList>
    </citation>
    <scope>NUCLEOTIDE SEQUENCE</scope>
    <source>
        <strain evidence="3">BazhouSP</strain>
    </source>
</reference>
<name>A0AAD4MZ65_9BILA</name>
<dbReference type="InterPro" id="IPR001506">
    <property type="entry name" value="Peptidase_M12A"/>
</dbReference>
<evidence type="ECO:0000313" key="4">
    <source>
        <dbReference type="Proteomes" id="UP001201812"/>
    </source>
</evidence>
<evidence type="ECO:0000313" key="3">
    <source>
        <dbReference type="EMBL" id="KAI1706025.1"/>
    </source>
</evidence>
<dbReference type="Proteomes" id="UP001201812">
    <property type="component" value="Unassembled WGS sequence"/>
</dbReference>
<dbReference type="AlphaFoldDB" id="A0AAD4MZ65"/>
<organism evidence="3 4">
    <name type="scientific">Ditylenchus destructor</name>
    <dbReference type="NCBI Taxonomy" id="166010"/>
    <lineage>
        <taxon>Eukaryota</taxon>
        <taxon>Metazoa</taxon>
        <taxon>Ecdysozoa</taxon>
        <taxon>Nematoda</taxon>
        <taxon>Chromadorea</taxon>
        <taxon>Rhabditida</taxon>
        <taxon>Tylenchina</taxon>
        <taxon>Tylenchomorpha</taxon>
        <taxon>Sphaerularioidea</taxon>
        <taxon>Anguinidae</taxon>
        <taxon>Anguininae</taxon>
        <taxon>Ditylenchus</taxon>
    </lineage>
</organism>
<proteinExistence type="predicted"/>
<dbReference type="InterPro" id="IPR024079">
    <property type="entry name" value="MetalloPept_cat_dom_sf"/>
</dbReference>
<dbReference type="GO" id="GO:0006508">
    <property type="term" value="P:proteolysis"/>
    <property type="evidence" value="ECO:0007669"/>
    <property type="project" value="InterPro"/>
</dbReference>
<comment type="caution">
    <text evidence="3">The sequence shown here is derived from an EMBL/GenBank/DDBJ whole genome shotgun (WGS) entry which is preliminary data.</text>
</comment>
<keyword evidence="1" id="KW-0732">Signal</keyword>
<dbReference type="GO" id="GO:0004222">
    <property type="term" value="F:metalloendopeptidase activity"/>
    <property type="evidence" value="ECO:0007669"/>
    <property type="project" value="InterPro"/>
</dbReference>
<gene>
    <name evidence="3" type="ORF">DdX_13253</name>
</gene>
<feature type="chain" id="PRO_5042074359" evidence="1">
    <location>
        <begin position="21"/>
        <end position="283"/>
    </location>
</feature>
<sequence>MACCSRAIFLVILASGIVSAAKRKCAHRRISASPTFVSNNEIEEEHSEPQPAPATSFRTAQHDVYLWPSLTDQEKTVIRQAFHQIARRTCIRFNELDYKPWYHASRWEEGKPYVVIRKSNKFAGYTDNIVEDVNRRSLIYLTDAALNSNEGNSSRGMVMEQLLRFMGYREEHLRPDAPSYLQAHDPASNALQQNPATRYSNEQLQWPFDPESVTIPASLRHTHHLTIYCQARNDGDIGAGQRTGLLTRWDAVKLNSMYCPHQVGYADPRLGPCVLPRKSRISG</sequence>
<keyword evidence="4" id="KW-1185">Reference proteome</keyword>
<dbReference type="Gene3D" id="3.40.390.10">
    <property type="entry name" value="Collagenase (Catalytic Domain)"/>
    <property type="match status" value="1"/>
</dbReference>